<gene>
    <name evidence="1" type="ORF">BDZ94DRAFT_1255221</name>
</gene>
<protein>
    <submittedName>
        <fullName evidence="1">Uncharacterized protein</fullName>
    </submittedName>
</protein>
<sequence>MVQGVNTGTMKREERCTMPPTYIIHIQSNTLVTGVGGVEYLYLLGVLRIKQKKTSNQDVDTYKQG</sequence>
<dbReference type="Proteomes" id="UP000807353">
    <property type="component" value="Unassembled WGS sequence"/>
</dbReference>
<accession>A0A9P5Y834</accession>
<comment type="caution">
    <text evidence="1">The sequence shown here is derived from an EMBL/GenBank/DDBJ whole genome shotgun (WGS) entry which is preliminary data.</text>
</comment>
<proteinExistence type="predicted"/>
<reference evidence="1" key="1">
    <citation type="submission" date="2020-11" db="EMBL/GenBank/DDBJ databases">
        <authorList>
            <consortium name="DOE Joint Genome Institute"/>
            <person name="Ahrendt S."/>
            <person name="Riley R."/>
            <person name="Andreopoulos W."/>
            <person name="Labutti K."/>
            <person name="Pangilinan J."/>
            <person name="Ruiz-Duenas F.J."/>
            <person name="Barrasa J.M."/>
            <person name="Sanchez-Garcia M."/>
            <person name="Camarero S."/>
            <person name="Miyauchi S."/>
            <person name="Serrano A."/>
            <person name="Linde D."/>
            <person name="Babiker R."/>
            <person name="Drula E."/>
            <person name="Ayuso-Fernandez I."/>
            <person name="Pacheco R."/>
            <person name="Padilla G."/>
            <person name="Ferreira P."/>
            <person name="Barriuso J."/>
            <person name="Kellner H."/>
            <person name="Castanera R."/>
            <person name="Alfaro M."/>
            <person name="Ramirez L."/>
            <person name="Pisabarro A.G."/>
            <person name="Kuo A."/>
            <person name="Tritt A."/>
            <person name="Lipzen A."/>
            <person name="He G."/>
            <person name="Yan M."/>
            <person name="Ng V."/>
            <person name="Cullen D."/>
            <person name="Martin F."/>
            <person name="Rosso M.-N."/>
            <person name="Henrissat B."/>
            <person name="Hibbett D."/>
            <person name="Martinez A.T."/>
            <person name="Grigoriev I.V."/>
        </authorList>
    </citation>
    <scope>NUCLEOTIDE SEQUENCE</scope>
    <source>
        <strain evidence="1">CBS 247.69</strain>
    </source>
</reference>
<dbReference type="AlphaFoldDB" id="A0A9P5Y834"/>
<organism evidence="1 2">
    <name type="scientific">Collybia nuda</name>
    <dbReference type="NCBI Taxonomy" id="64659"/>
    <lineage>
        <taxon>Eukaryota</taxon>
        <taxon>Fungi</taxon>
        <taxon>Dikarya</taxon>
        <taxon>Basidiomycota</taxon>
        <taxon>Agaricomycotina</taxon>
        <taxon>Agaricomycetes</taxon>
        <taxon>Agaricomycetidae</taxon>
        <taxon>Agaricales</taxon>
        <taxon>Tricholomatineae</taxon>
        <taxon>Clitocybaceae</taxon>
        <taxon>Collybia</taxon>
    </lineage>
</organism>
<dbReference type="EMBL" id="MU150250">
    <property type="protein sequence ID" value="KAF9465063.1"/>
    <property type="molecule type" value="Genomic_DNA"/>
</dbReference>
<name>A0A9P5Y834_9AGAR</name>
<keyword evidence="2" id="KW-1185">Reference proteome</keyword>
<evidence type="ECO:0000313" key="1">
    <source>
        <dbReference type="EMBL" id="KAF9465063.1"/>
    </source>
</evidence>
<evidence type="ECO:0000313" key="2">
    <source>
        <dbReference type="Proteomes" id="UP000807353"/>
    </source>
</evidence>